<gene>
    <name evidence="2" type="ORF">FHU28_000277</name>
</gene>
<comment type="caution">
    <text evidence="2">The sequence shown here is derived from an EMBL/GenBank/DDBJ whole genome shotgun (WGS) entry which is preliminary data.</text>
</comment>
<proteinExistence type="predicted"/>
<dbReference type="InterPro" id="IPR036318">
    <property type="entry name" value="FAD-bd_PCMH-like_sf"/>
</dbReference>
<evidence type="ECO:0000259" key="1">
    <source>
        <dbReference type="PROSITE" id="PS51387"/>
    </source>
</evidence>
<dbReference type="InterPro" id="IPR016169">
    <property type="entry name" value="FAD-bd_PCMH_sub2"/>
</dbReference>
<reference evidence="2 3" key="1">
    <citation type="submission" date="2020-08" db="EMBL/GenBank/DDBJ databases">
        <title>Sequencing the genomes of 1000 actinobacteria strains.</title>
        <authorList>
            <person name="Klenk H.-P."/>
        </authorList>
    </citation>
    <scope>NUCLEOTIDE SEQUENCE [LARGE SCALE GENOMIC DNA]</scope>
    <source>
        <strain evidence="2 3">DSM 43036</strain>
    </source>
</reference>
<evidence type="ECO:0000313" key="3">
    <source>
        <dbReference type="Proteomes" id="UP000618986"/>
    </source>
</evidence>
<accession>A0ABR6M4X6</accession>
<feature type="domain" description="FAD-binding PCMH-type" evidence="1">
    <location>
        <begin position="26"/>
        <end position="213"/>
    </location>
</feature>
<dbReference type="InterPro" id="IPR006094">
    <property type="entry name" value="Oxid_FAD_bind_N"/>
</dbReference>
<dbReference type="Gene3D" id="3.30.465.10">
    <property type="match status" value="1"/>
</dbReference>
<dbReference type="GeneID" id="300290882"/>
<keyword evidence="3" id="KW-1185">Reference proteome</keyword>
<dbReference type="EMBL" id="JACHJC010000001">
    <property type="protein sequence ID" value="MBB5110438.1"/>
    <property type="molecule type" value="Genomic_DNA"/>
</dbReference>
<evidence type="ECO:0000313" key="2">
    <source>
        <dbReference type="EMBL" id="MBB5110438.1"/>
    </source>
</evidence>
<dbReference type="InterPro" id="IPR016166">
    <property type="entry name" value="FAD-bd_PCMH"/>
</dbReference>
<dbReference type="PROSITE" id="PS51387">
    <property type="entry name" value="FAD_PCMH"/>
    <property type="match status" value="1"/>
</dbReference>
<dbReference type="Proteomes" id="UP000618986">
    <property type="component" value="Unassembled WGS sequence"/>
</dbReference>
<dbReference type="SUPFAM" id="SSF56176">
    <property type="entry name" value="FAD-binding/transporter-associated domain-like"/>
    <property type="match status" value="1"/>
</dbReference>
<sequence>MTATALPDLLANAGAVVRAAPDSTVPRGHRPDWLVEPESLAGLMAVVGVLNAAGVRWRVDALGRNWGYDDARVPEPGAIVRLARLDRLDLDAELGLATVEPGVTFAQLQRALDEAGAPYRLPPPGSGPHTSVLGNALDRGLLAGLGEREQHCRDFLVLSREGTLFRLDWTGDEDDRVRRALPYPPGPHSRGTVFQTGGHGPVVVELTHVLPPAVPYTAPLVLLAGPEPTEALLRCWRELLHHRLVTGSLLQPVARRQMQGVTTAHDGLVLYLTVGAVSRPMLGTIVAEVRRIAGQHGLRVALDAVGHADDLRVVGGSADQPEAVAGRPVGLEWHTACLPFDPALVVAYWRANQDDPALADGPWTLRPLDSRALVWLAPFTYRKSDPASRSDLRRRVDAFERIRTAFGLTAYRRGGLWTPR</sequence>
<name>A0ABR6M4X6_MICEC</name>
<dbReference type="Pfam" id="PF01565">
    <property type="entry name" value="FAD_binding_4"/>
    <property type="match status" value="1"/>
</dbReference>
<dbReference type="RefSeq" id="WP_184680074.1">
    <property type="nucleotide sequence ID" value="NZ_JACHJC010000001.1"/>
</dbReference>
<protein>
    <submittedName>
        <fullName evidence="2">FAD/FMN-containing dehydrogenase</fullName>
    </submittedName>
</protein>
<organism evidence="2 3">
    <name type="scientific">Micromonospora echinospora</name>
    <name type="common">Micromonospora purpurea</name>
    <dbReference type="NCBI Taxonomy" id="1877"/>
    <lineage>
        <taxon>Bacteria</taxon>
        <taxon>Bacillati</taxon>
        <taxon>Actinomycetota</taxon>
        <taxon>Actinomycetes</taxon>
        <taxon>Micromonosporales</taxon>
        <taxon>Micromonosporaceae</taxon>
        <taxon>Micromonospora</taxon>
    </lineage>
</organism>